<dbReference type="InterPro" id="IPR006600">
    <property type="entry name" value="HTH_CenpB_DNA-bd_dom"/>
</dbReference>
<dbReference type="PANTHER" id="PTHR19303">
    <property type="entry name" value="TRANSPOSON"/>
    <property type="match status" value="1"/>
</dbReference>
<dbReference type="InterPro" id="IPR012337">
    <property type="entry name" value="RNaseH-like_sf"/>
</dbReference>
<dbReference type="PANTHER" id="PTHR19303:SF73">
    <property type="entry name" value="PROTEIN PDC2"/>
    <property type="match status" value="1"/>
</dbReference>
<keyword evidence="5" id="KW-1185">Reference proteome</keyword>
<evidence type="ECO:0000259" key="3">
    <source>
        <dbReference type="PROSITE" id="PS50994"/>
    </source>
</evidence>
<feature type="non-terminal residue" evidence="6">
    <location>
        <position position="1"/>
    </location>
</feature>
<comment type="subcellular location">
    <subcellularLocation>
        <location evidence="1">Nucleus</location>
    </subcellularLocation>
</comment>
<dbReference type="InterPro" id="IPR001584">
    <property type="entry name" value="Integrase_cat-core"/>
</dbReference>
<dbReference type="AlphaFoldDB" id="A0A8B8F953"/>
<dbReference type="GO" id="GO:0015074">
    <property type="term" value="P:DNA integration"/>
    <property type="evidence" value="ECO:0007669"/>
    <property type="project" value="InterPro"/>
</dbReference>
<sequence length="551" mass="62710">RKRKRGPDFSDVEECVFKWFKQCRDANVSTGGPILKEKAENFAKSLSHEQFKASNGWLENFKKRHDISFRKVCGESAGVSDNVVNEWKINLSELLEGYKPCDIFNADETALFYKCMPDKTLTFKNEKCSGGKHSKERLTLLLAVNMTGTDKLKPLIIGKSKNPRCFAGVKSFPVNYTANKKAWMTSELFAEWLLRIDKQMKIQKLKILLFIDNCPAHNIIPNYQAIKVKFLPPNTTSKSQPLDQGIIKTFKTLYRKEIVRKIISDMDDEKSTVIDILQAMRIVHKTWRNIATSTIVNCFRTCGFVLESEKDDTLMPIIENTDTDDREWAMIANHDDITDSVRGTEDVDDIEEASSEPVHRVSMKQATAALILLRTFTEQLSNVDDKVYSALNTEEVIKYVKEYFRTYSKPKRLISDRGTAFTSNDFKTFLSRESVEQVLIATGTPRANGQVEVVNQSITPMIAKIVKHSDEWDQVLSKVEFAINNTIHKATGQTPSKLLFGIEQVGEITDKVRYALDVLNETNESVDADNLLKLRETASDHKLKTQECDSV</sequence>
<dbReference type="GO" id="GO:0003677">
    <property type="term" value="F:DNA binding"/>
    <property type="evidence" value="ECO:0007669"/>
    <property type="project" value="UniProtKB-KW"/>
</dbReference>
<proteinExistence type="predicted"/>
<dbReference type="SMART" id="SM00674">
    <property type="entry name" value="CENPB"/>
    <property type="match status" value="1"/>
</dbReference>
<dbReference type="GeneID" id="112681103"/>
<evidence type="ECO:0000256" key="1">
    <source>
        <dbReference type="ARBA" id="ARBA00004123"/>
    </source>
</evidence>
<dbReference type="SUPFAM" id="SSF46689">
    <property type="entry name" value="Homeodomain-like"/>
    <property type="match status" value="1"/>
</dbReference>
<evidence type="ECO:0000259" key="4">
    <source>
        <dbReference type="PROSITE" id="PS51253"/>
    </source>
</evidence>
<dbReference type="Pfam" id="PF03184">
    <property type="entry name" value="DDE_1"/>
    <property type="match status" value="1"/>
</dbReference>
<evidence type="ECO:0000313" key="5">
    <source>
        <dbReference type="Proteomes" id="UP000694846"/>
    </source>
</evidence>
<dbReference type="InterPro" id="IPR036397">
    <property type="entry name" value="RNaseH_sf"/>
</dbReference>
<evidence type="ECO:0000313" key="6">
    <source>
        <dbReference type="RefSeq" id="XP_025407156.1"/>
    </source>
</evidence>
<accession>A0A8B8F953</accession>
<keyword evidence="2" id="KW-0238">DNA-binding</keyword>
<gene>
    <name evidence="6" type="primary">LOC112681103</name>
</gene>
<dbReference type="GO" id="GO:0005634">
    <property type="term" value="C:nucleus"/>
    <property type="evidence" value="ECO:0007669"/>
    <property type="project" value="UniProtKB-SubCell"/>
</dbReference>
<protein>
    <submittedName>
        <fullName evidence="6">Tigger transposable element-derived protein 6-like</fullName>
    </submittedName>
</protein>
<feature type="domain" description="Integrase catalytic" evidence="3">
    <location>
        <begin position="312"/>
        <end position="503"/>
    </location>
</feature>
<dbReference type="InterPro" id="IPR004875">
    <property type="entry name" value="DDE_SF_endonuclease_dom"/>
</dbReference>
<organism evidence="5 6">
    <name type="scientific">Sipha flava</name>
    <name type="common">yellow sugarcane aphid</name>
    <dbReference type="NCBI Taxonomy" id="143950"/>
    <lineage>
        <taxon>Eukaryota</taxon>
        <taxon>Metazoa</taxon>
        <taxon>Ecdysozoa</taxon>
        <taxon>Arthropoda</taxon>
        <taxon>Hexapoda</taxon>
        <taxon>Insecta</taxon>
        <taxon>Pterygota</taxon>
        <taxon>Neoptera</taxon>
        <taxon>Paraneoptera</taxon>
        <taxon>Hemiptera</taxon>
        <taxon>Sternorrhyncha</taxon>
        <taxon>Aphidomorpha</taxon>
        <taxon>Aphidoidea</taxon>
        <taxon>Aphididae</taxon>
        <taxon>Sipha</taxon>
    </lineage>
</organism>
<name>A0A8B8F953_9HEMI</name>
<dbReference type="Gene3D" id="1.10.10.60">
    <property type="entry name" value="Homeodomain-like"/>
    <property type="match status" value="1"/>
</dbReference>
<dbReference type="InterPro" id="IPR009057">
    <property type="entry name" value="Homeodomain-like_sf"/>
</dbReference>
<dbReference type="OrthoDB" id="6622162at2759"/>
<dbReference type="RefSeq" id="XP_025407156.1">
    <property type="nucleotide sequence ID" value="XM_025551371.1"/>
</dbReference>
<dbReference type="Proteomes" id="UP000694846">
    <property type="component" value="Unplaced"/>
</dbReference>
<feature type="domain" description="HTH CENPB-type" evidence="4">
    <location>
        <begin position="1"/>
        <end position="71"/>
    </location>
</feature>
<dbReference type="Pfam" id="PF03221">
    <property type="entry name" value="HTH_Tnp_Tc5"/>
    <property type="match status" value="1"/>
</dbReference>
<evidence type="ECO:0000256" key="2">
    <source>
        <dbReference type="ARBA" id="ARBA00023125"/>
    </source>
</evidence>
<reference evidence="6" key="1">
    <citation type="submission" date="2025-08" db="UniProtKB">
        <authorList>
            <consortium name="RefSeq"/>
        </authorList>
    </citation>
    <scope>IDENTIFICATION</scope>
    <source>
        <tissue evidence="6">Whole body</tissue>
    </source>
</reference>
<dbReference type="PROSITE" id="PS51253">
    <property type="entry name" value="HTH_CENPB"/>
    <property type="match status" value="1"/>
</dbReference>
<dbReference type="SUPFAM" id="SSF53098">
    <property type="entry name" value="Ribonuclease H-like"/>
    <property type="match status" value="1"/>
</dbReference>
<dbReference type="InterPro" id="IPR050863">
    <property type="entry name" value="CenT-Element_Derived"/>
</dbReference>
<dbReference type="Gene3D" id="3.30.420.10">
    <property type="entry name" value="Ribonuclease H-like superfamily/Ribonuclease H"/>
    <property type="match status" value="1"/>
</dbReference>
<dbReference type="PROSITE" id="PS50994">
    <property type="entry name" value="INTEGRASE"/>
    <property type="match status" value="1"/>
</dbReference>